<evidence type="ECO:0000313" key="2">
    <source>
        <dbReference type="Proteomes" id="UP001597480"/>
    </source>
</evidence>
<organism evidence="1 2">
    <name type="scientific">Flavobacterium suzhouense</name>
    <dbReference type="NCBI Taxonomy" id="1529638"/>
    <lineage>
        <taxon>Bacteria</taxon>
        <taxon>Pseudomonadati</taxon>
        <taxon>Bacteroidota</taxon>
        <taxon>Flavobacteriia</taxon>
        <taxon>Flavobacteriales</taxon>
        <taxon>Flavobacteriaceae</taxon>
        <taxon>Flavobacterium</taxon>
    </lineage>
</organism>
<protein>
    <submittedName>
        <fullName evidence="1">Uncharacterized protein</fullName>
    </submittedName>
</protein>
<sequence>MGKAVADTLHTPMFDRHAYNWARERYKATKDSSGVYHIGIYESGICKYAIISGNIGKLHGIIQQYARLYLAFIKVLEGRIDNVFSIVVNVYLC</sequence>
<name>A0ABW5NSJ0_9FLAO</name>
<gene>
    <name evidence="1" type="ORF">ACFSR3_06955</name>
</gene>
<reference evidence="2" key="1">
    <citation type="journal article" date="2019" name="Int. J. Syst. Evol. Microbiol.">
        <title>The Global Catalogue of Microorganisms (GCM) 10K type strain sequencing project: providing services to taxonomists for standard genome sequencing and annotation.</title>
        <authorList>
            <consortium name="The Broad Institute Genomics Platform"/>
            <consortium name="The Broad Institute Genome Sequencing Center for Infectious Disease"/>
            <person name="Wu L."/>
            <person name="Ma J."/>
        </authorList>
    </citation>
    <scope>NUCLEOTIDE SEQUENCE [LARGE SCALE GENOMIC DNA]</scope>
    <source>
        <strain evidence="2">KCTC 42107</strain>
    </source>
</reference>
<proteinExistence type="predicted"/>
<evidence type="ECO:0000313" key="1">
    <source>
        <dbReference type="EMBL" id="MFD2601790.1"/>
    </source>
</evidence>
<dbReference type="EMBL" id="JBHUMD010000007">
    <property type="protein sequence ID" value="MFD2601790.1"/>
    <property type="molecule type" value="Genomic_DNA"/>
</dbReference>
<comment type="caution">
    <text evidence="1">The sequence shown here is derived from an EMBL/GenBank/DDBJ whole genome shotgun (WGS) entry which is preliminary data.</text>
</comment>
<dbReference type="RefSeq" id="WP_379820319.1">
    <property type="nucleotide sequence ID" value="NZ_JBHUMD010000007.1"/>
</dbReference>
<keyword evidence="2" id="KW-1185">Reference proteome</keyword>
<dbReference type="Proteomes" id="UP001597480">
    <property type="component" value="Unassembled WGS sequence"/>
</dbReference>
<accession>A0ABW5NSJ0</accession>